<gene>
    <name evidence="3" type="ORF">CKAN_01550800</name>
</gene>
<feature type="region of interest" description="Disordered" evidence="2">
    <location>
        <begin position="1"/>
        <end position="57"/>
    </location>
</feature>
<dbReference type="AlphaFoldDB" id="A0A443P769"/>
<keyword evidence="4" id="KW-1185">Reference proteome</keyword>
<keyword evidence="1" id="KW-0694">RNA-binding</keyword>
<dbReference type="GO" id="GO:0003723">
    <property type="term" value="F:RNA binding"/>
    <property type="evidence" value="ECO:0007669"/>
    <property type="project" value="UniProtKB-KW"/>
</dbReference>
<protein>
    <submittedName>
        <fullName evidence="3">RNA recognition motif domain-containing protein</fullName>
    </submittedName>
</protein>
<comment type="caution">
    <text evidence="3">The sequence shown here is derived from an EMBL/GenBank/DDBJ whole genome shotgun (WGS) entry which is preliminary data.</text>
</comment>
<evidence type="ECO:0000256" key="2">
    <source>
        <dbReference type="SAM" id="MobiDB-lite"/>
    </source>
</evidence>
<organism evidence="3 4">
    <name type="scientific">Cinnamomum micranthum f. kanehirae</name>
    <dbReference type="NCBI Taxonomy" id="337451"/>
    <lineage>
        <taxon>Eukaryota</taxon>
        <taxon>Viridiplantae</taxon>
        <taxon>Streptophyta</taxon>
        <taxon>Embryophyta</taxon>
        <taxon>Tracheophyta</taxon>
        <taxon>Spermatophyta</taxon>
        <taxon>Magnoliopsida</taxon>
        <taxon>Magnoliidae</taxon>
        <taxon>Laurales</taxon>
        <taxon>Lauraceae</taxon>
        <taxon>Cinnamomum</taxon>
    </lineage>
</organism>
<feature type="compositionally biased region" description="Basic and acidic residues" evidence="2">
    <location>
        <begin position="46"/>
        <end position="57"/>
    </location>
</feature>
<evidence type="ECO:0000256" key="1">
    <source>
        <dbReference type="ARBA" id="ARBA00022884"/>
    </source>
</evidence>
<reference evidence="3 4" key="1">
    <citation type="journal article" date="2019" name="Nat. Plants">
        <title>Stout camphor tree genome fills gaps in understanding of flowering plant genome evolution.</title>
        <authorList>
            <person name="Chaw S.M."/>
            <person name="Liu Y.C."/>
            <person name="Wu Y.W."/>
            <person name="Wang H.Y."/>
            <person name="Lin C.I."/>
            <person name="Wu C.S."/>
            <person name="Ke H.M."/>
            <person name="Chang L.Y."/>
            <person name="Hsu C.Y."/>
            <person name="Yang H.T."/>
            <person name="Sudianto E."/>
            <person name="Hsu M.H."/>
            <person name="Wu K.P."/>
            <person name="Wang L.N."/>
            <person name="Leebens-Mack J.H."/>
            <person name="Tsai I.J."/>
        </authorList>
    </citation>
    <scope>NUCLEOTIDE SEQUENCE [LARGE SCALE GENOMIC DNA]</scope>
    <source>
        <strain evidence="4">cv. Chaw 1501</strain>
        <tissue evidence="3">Young leaves</tissue>
    </source>
</reference>
<dbReference type="Proteomes" id="UP000283530">
    <property type="component" value="Unassembled WGS sequence"/>
</dbReference>
<name>A0A443P769_9MAGN</name>
<dbReference type="Gene3D" id="3.30.70.330">
    <property type="match status" value="1"/>
</dbReference>
<feature type="compositionally biased region" description="Basic and acidic residues" evidence="2">
    <location>
        <begin position="1"/>
        <end position="10"/>
    </location>
</feature>
<evidence type="ECO:0000313" key="4">
    <source>
        <dbReference type="Proteomes" id="UP000283530"/>
    </source>
</evidence>
<dbReference type="EMBL" id="QPKB01000006">
    <property type="protein sequence ID" value="RWR86601.1"/>
    <property type="molecule type" value="Genomic_DNA"/>
</dbReference>
<dbReference type="InterPro" id="IPR012677">
    <property type="entry name" value="Nucleotide-bd_a/b_plait_sf"/>
</dbReference>
<evidence type="ECO:0000313" key="3">
    <source>
        <dbReference type="EMBL" id="RWR86601.1"/>
    </source>
</evidence>
<proteinExistence type="predicted"/>
<sequence length="166" mass="18471">MADRYWRYADARQPPLPPPPALPAVKRSRPDYDVLGGHELPGFYPRGEESGGQRLGRDDMSLGASYDRYLPGVLFHVRMQQMSSHGAGEPPRHLSPRLPDHPIDDPRMMGFRGIDPDIFRPFVGFREVRLVNKGSKRPGGEPLVLCFVDFTTPAHAAVASEALQGE</sequence>
<accession>A0A443P769</accession>
<dbReference type="PANTHER" id="PTHR10501">
    <property type="entry name" value="U1 SMALL NUCLEAR RIBONUCLEOPROTEIN A/U2 SMALL NUCLEAR RIBONUCLEOPROTEIN B"/>
    <property type="match status" value="1"/>
</dbReference>
<dbReference type="OrthoDB" id="431169at2759"/>